<reference evidence="2 4" key="1">
    <citation type="journal article" date="2023" name="Arcadia Sci">
        <title>De novo assembly of a long-read Amblyomma americanum tick genome.</title>
        <authorList>
            <person name="Chou S."/>
            <person name="Poskanzer K.E."/>
            <person name="Rollins M."/>
            <person name="Thuy-Boun P.S."/>
        </authorList>
    </citation>
    <scope>NUCLEOTIDE SEQUENCE [LARGE SCALE GENOMIC DNA]</scope>
    <source>
        <strain evidence="2">F_SG_1</strain>
        <tissue evidence="2">Salivary glands</tissue>
    </source>
</reference>
<dbReference type="EMBL" id="JARKHS020027889">
    <property type="protein sequence ID" value="KAK8764960.1"/>
    <property type="molecule type" value="Genomic_DNA"/>
</dbReference>
<evidence type="ECO:0000313" key="3">
    <source>
        <dbReference type="EMBL" id="KAK8765173.1"/>
    </source>
</evidence>
<evidence type="ECO:0000313" key="2">
    <source>
        <dbReference type="EMBL" id="KAK8764960.1"/>
    </source>
</evidence>
<keyword evidence="4" id="KW-1185">Reference proteome</keyword>
<evidence type="ECO:0000313" key="4">
    <source>
        <dbReference type="Proteomes" id="UP001321473"/>
    </source>
</evidence>
<protein>
    <submittedName>
        <fullName evidence="2">Uncharacterized protein</fullName>
    </submittedName>
</protein>
<dbReference type="AlphaFoldDB" id="A0AAQ4DR70"/>
<reference evidence="2" key="3">
    <citation type="submission" date="2024-02" db="EMBL/GenBank/DDBJ databases">
        <authorList>
            <person name="Mcdaniel E.A."/>
            <person name="Celebi F.M."/>
            <person name="Reiter T."/>
            <person name="Weiss E.C."/>
            <person name="Chou S."/>
        </authorList>
    </citation>
    <scope>NUCLEOTIDE SEQUENCE</scope>
    <source>
        <strain evidence="2">F_SG_1</strain>
        <tissue evidence="2">Salivary glands</tissue>
    </source>
</reference>
<dbReference type="EMBL" id="JARKHS020027654">
    <property type="protein sequence ID" value="KAK8765173.1"/>
    <property type="molecule type" value="Genomic_DNA"/>
</dbReference>
<dbReference type="Proteomes" id="UP001321473">
    <property type="component" value="Unassembled WGS sequence"/>
</dbReference>
<sequence length="124" mass="12412">MSASVPSHPVLPALRTGPAQGQSVDEDAAVVAGLPAHEPPPVPAVAGEESTAVDDDQFYPSPGIPDLATAYTDEFTVAPPTVAPPDGGETATSEQPQPTVEASRPTVGAAKNDSLPIGFNATTG</sequence>
<organism evidence="2 4">
    <name type="scientific">Amblyomma americanum</name>
    <name type="common">Lone star tick</name>
    <dbReference type="NCBI Taxonomy" id="6943"/>
    <lineage>
        <taxon>Eukaryota</taxon>
        <taxon>Metazoa</taxon>
        <taxon>Ecdysozoa</taxon>
        <taxon>Arthropoda</taxon>
        <taxon>Chelicerata</taxon>
        <taxon>Arachnida</taxon>
        <taxon>Acari</taxon>
        <taxon>Parasitiformes</taxon>
        <taxon>Ixodida</taxon>
        <taxon>Ixodoidea</taxon>
        <taxon>Ixodidae</taxon>
        <taxon>Amblyomminae</taxon>
        <taxon>Amblyomma</taxon>
    </lineage>
</organism>
<feature type="compositionally biased region" description="Polar residues" evidence="1">
    <location>
        <begin position="90"/>
        <end position="100"/>
    </location>
</feature>
<name>A0AAQ4DR70_AMBAM</name>
<feature type="region of interest" description="Disordered" evidence="1">
    <location>
        <begin position="1"/>
        <end position="50"/>
    </location>
</feature>
<comment type="caution">
    <text evidence="2">The sequence shown here is derived from an EMBL/GenBank/DDBJ whole genome shotgun (WGS) entry which is preliminary data.</text>
</comment>
<reference evidence="2" key="2">
    <citation type="submission" date="2023-03" db="EMBL/GenBank/DDBJ databases">
        <authorList>
            <person name="Thuy-Boun P."/>
        </authorList>
    </citation>
    <scope>NUCLEOTIDE SEQUENCE</scope>
    <source>
        <strain evidence="2">F_SG_1</strain>
        <tissue evidence="2">Salivary glands</tissue>
    </source>
</reference>
<proteinExistence type="predicted"/>
<gene>
    <name evidence="3" type="ORF">V5799_032218</name>
    <name evidence="2" type="ORF">V5799_032430</name>
</gene>
<evidence type="ECO:0000256" key="1">
    <source>
        <dbReference type="SAM" id="MobiDB-lite"/>
    </source>
</evidence>
<accession>A0AAQ4DR70</accession>
<feature type="region of interest" description="Disordered" evidence="1">
    <location>
        <begin position="80"/>
        <end position="124"/>
    </location>
</feature>